<evidence type="ECO:0000313" key="2">
    <source>
        <dbReference type="RefSeq" id="XP_010438338.1"/>
    </source>
</evidence>
<accession>A0ABM0UAK5</accession>
<dbReference type="PANTHER" id="PTHR33265:SF26">
    <property type="entry name" value="OS06G0554600 PROTEIN"/>
    <property type="match status" value="1"/>
</dbReference>
<reference evidence="1" key="2">
    <citation type="journal article" date="2014" name="Nat. Commun.">
        <title>The emerging biofuel crop Camelina sativa retains a highly undifferentiated hexaploid genome structure.</title>
        <authorList>
            <person name="Kagale S."/>
            <person name="Koh C."/>
            <person name="Nixon J."/>
            <person name="Bollina V."/>
            <person name="Clarke W.E."/>
            <person name="Tuteja R."/>
            <person name="Spillane C."/>
            <person name="Robinson S.J."/>
            <person name="Links M.G."/>
            <person name="Clarke C."/>
            <person name="Higgins E.E."/>
            <person name="Huebert T."/>
            <person name="Sharpe A.G."/>
            <person name="Parkin I.A."/>
        </authorList>
    </citation>
    <scope>NUCLEOTIDE SEQUENCE [LARGE SCALE GENOMIC DNA]</scope>
    <source>
        <strain evidence="1">r\DH55</strain>
    </source>
</reference>
<keyword evidence="1" id="KW-1185">Reference proteome</keyword>
<dbReference type="RefSeq" id="XP_019087780.1">
    <property type="nucleotide sequence ID" value="XM_019232235.1"/>
</dbReference>
<sequence>MYYFPYPLNTLYSLPPMTIQSYKSETTSKRRRTKKKHILSKKNIVKMEVSAPKRGLYMEMEQNAQVAAKRLWKIVRIVFCVLKTGTVKSKLMLDLNLMLKRGNKAITNLRRRSSSTGGADVNSSTRVRDYDPLAFMCKRKRRVHGGYDNEDDAVEAAVKKVFELLGDNDTKTGAAAALRESPLMMSPAVRQLRVTDSPFPLEDGGDHDHVVDKAAEEFIKKFYKNLKLQKKMANTLESPYHDGWVR</sequence>
<dbReference type="RefSeq" id="XP_010438338.1">
    <property type="nucleotide sequence ID" value="XM_010440036.2"/>
</dbReference>
<dbReference type="InterPro" id="IPR008480">
    <property type="entry name" value="DUF761_pln"/>
</dbReference>
<dbReference type="GeneID" id="104721961"/>
<organism evidence="1 2">
    <name type="scientific">Camelina sativa</name>
    <name type="common">False flax</name>
    <name type="synonym">Myagrum sativum</name>
    <dbReference type="NCBI Taxonomy" id="90675"/>
    <lineage>
        <taxon>Eukaryota</taxon>
        <taxon>Viridiplantae</taxon>
        <taxon>Streptophyta</taxon>
        <taxon>Embryophyta</taxon>
        <taxon>Tracheophyta</taxon>
        <taxon>Spermatophyta</taxon>
        <taxon>Magnoliopsida</taxon>
        <taxon>eudicotyledons</taxon>
        <taxon>Gunneridae</taxon>
        <taxon>Pentapetalae</taxon>
        <taxon>rosids</taxon>
        <taxon>malvids</taxon>
        <taxon>Brassicales</taxon>
        <taxon>Brassicaceae</taxon>
        <taxon>Camelineae</taxon>
        <taxon>Camelina</taxon>
    </lineage>
</organism>
<name>A0ABM0UAK5_CAMSA</name>
<proteinExistence type="predicted"/>
<dbReference type="GeneID" id="104721959"/>
<dbReference type="Proteomes" id="UP000694864">
    <property type="component" value="Chromosome 11"/>
</dbReference>
<gene>
    <name evidence="2" type="primary">LOC104721959</name>
    <name evidence="3" type="synonym">LOC104721961</name>
</gene>
<evidence type="ECO:0000313" key="3">
    <source>
        <dbReference type="RefSeq" id="XP_019087780.1"/>
    </source>
</evidence>
<reference evidence="2 3" key="3">
    <citation type="submission" date="2025-05" db="UniProtKB">
        <authorList>
            <consortium name="RefSeq"/>
        </authorList>
    </citation>
    <scope>IDENTIFICATION</scope>
    <source>
        <tissue evidence="2 3">Leaf</tissue>
    </source>
</reference>
<protein>
    <submittedName>
        <fullName evidence="2">Uncharacterized protein LOC104721959</fullName>
    </submittedName>
    <submittedName>
        <fullName evidence="3">Uncharacterized protein LOC104721961</fullName>
    </submittedName>
</protein>
<dbReference type="PANTHER" id="PTHR33265">
    <property type="entry name" value="AVR9/CF-9 RAPIDLY ELICITED PROTEIN-RELATED"/>
    <property type="match status" value="1"/>
</dbReference>
<dbReference type="Pfam" id="PF05553">
    <property type="entry name" value="DUF761"/>
    <property type="match status" value="1"/>
</dbReference>
<evidence type="ECO:0000313" key="1">
    <source>
        <dbReference type="Proteomes" id="UP000694864"/>
    </source>
</evidence>
<reference evidence="1" key="1">
    <citation type="journal article" date="1997" name="Nucleic Acids Res.">
        <title>tRNAscan-SE: a program for improved detection of transfer RNA genes in genomic sequence.</title>
        <authorList>
            <person name="Lowe T.M."/>
            <person name="Eddy S.R."/>
        </authorList>
    </citation>
    <scope>NUCLEOTIDE SEQUENCE [LARGE SCALE GENOMIC DNA]</scope>
    <source>
        <strain evidence="1">r\DH55</strain>
    </source>
</reference>